<evidence type="ECO:0000256" key="4">
    <source>
        <dbReference type="ARBA" id="ARBA00022982"/>
    </source>
</evidence>
<comment type="cofactor">
    <cofactor evidence="6 7">
        <name>Fe(3+)</name>
        <dbReference type="ChEBI" id="CHEBI:29034"/>
    </cofactor>
    <text evidence="6 7">Binds 1 Fe(3+) ion per subunit.</text>
</comment>
<dbReference type="OrthoDB" id="9799749at2"/>
<evidence type="ECO:0000256" key="3">
    <source>
        <dbReference type="ARBA" id="ARBA00022723"/>
    </source>
</evidence>
<dbReference type="FunFam" id="2.20.28.10:FF:000001">
    <property type="entry name" value="Rubredoxin"/>
    <property type="match status" value="1"/>
</dbReference>
<dbReference type="RefSeq" id="WP_156273379.1">
    <property type="nucleotide sequence ID" value="NZ_CP046244.1"/>
</dbReference>
<dbReference type="PIRSF" id="PIRSF000071">
    <property type="entry name" value="Rubredoxin"/>
    <property type="match status" value="1"/>
</dbReference>
<dbReference type="InterPro" id="IPR018527">
    <property type="entry name" value="Rubredoxin_Fe_BS"/>
</dbReference>
<dbReference type="InterPro" id="IPR050526">
    <property type="entry name" value="Rubredoxin_ET"/>
</dbReference>
<evidence type="ECO:0000256" key="5">
    <source>
        <dbReference type="ARBA" id="ARBA00023004"/>
    </source>
</evidence>
<dbReference type="CDD" id="cd00730">
    <property type="entry name" value="rubredoxin"/>
    <property type="match status" value="1"/>
</dbReference>
<organism evidence="9 10">
    <name type="scientific">Neomoorella glycerini</name>
    <dbReference type="NCBI Taxonomy" id="55779"/>
    <lineage>
        <taxon>Bacteria</taxon>
        <taxon>Bacillati</taxon>
        <taxon>Bacillota</taxon>
        <taxon>Clostridia</taxon>
        <taxon>Neomoorellales</taxon>
        <taxon>Neomoorellaceae</taxon>
        <taxon>Neomoorella</taxon>
    </lineage>
</organism>
<keyword evidence="10" id="KW-1185">Reference proteome</keyword>
<keyword evidence="2 6" id="KW-0813">Transport</keyword>
<dbReference type="InterPro" id="IPR024935">
    <property type="entry name" value="Rubredoxin_dom"/>
</dbReference>
<protein>
    <recommendedName>
        <fullName evidence="6">Rubredoxin</fullName>
    </recommendedName>
</protein>
<dbReference type="InterPro" id="IPR024934">
    <property type="entry name" value="Rubredoxin-like_dom"/>
</dbReference>
<dbReference type="PRINTS" id="PR00163">
    <property type="entry name" value="RUBREDOXIN"/>
</dbReference>
<evidence type="ECO:0000256" key="1">
    <source>
        <dbReference type="ARBA" id="ARBA00005337"/>
    </source>
</evidence>
<comment type="similarity">
    <text evidence="1 6">Belongs to the rubredoxin family.</text>
</comment>
<dbReference type="PROSITE" id="PS50903">
    <property type="entry name" value="RUBREDOXIN_LIKE"/>
    <property type="match status" value="1"/>
</dbReference>
<feature type="domain" description="Rubredoxin-like" evidence="8">
    <location>
        <begin position="1"/>
        <end position="52"/>
    </location>
</feature>
<reference evidence="9 10" key="1">
    <citation type="submission" date="2019-11" db="EMBL/GenBank/DDBJ databases">
        <title>Genome sequence of Moorella glycerini DSM11254.</title>
        <authorList>
            <person name="Poehlein A."/>
            <person name="Boeer T."/>
            <person name="Daniel R."/>
        </authorList>
    </citation>
    <scope>NUCLEOTIDE SEQUENCE [LARGE SCALE GENOMIC DNA]</scope>
    <source>
        <strain evidence="9 10">DSM 11254</strain>
    </source>
</reference>
<dbReference type="InterPro" id="IPR024922">
    <property type="entry name" value="Rubredoxin"/>
</dbReference>
<keyword evidence="3 6" id="KW-0479">Metal-binding</keyword>
<feature type="binding site" evidence="7">
    <location>
        <position position="6"/>
    </location>
    <ligand>
        <name>Fe cation</name>
        <dbReference type="ChEBI" id="CHEBI:24875"/>
    </ligand>
</feature>
<feature type="binding site" evidence="7">
    <location>
        <position position="9"/>
    </location>
    <ligand>
        <name>Fe cation</name>
        <dbReference type="ChEBI" id="CHEBI:24875"/>
    </ligand>
</feature>
<name>A0A6I5ZT46_9FIRM</name>
<dbReference type="GO" id="GO:0009055">
    <property type="term" value="F:electron transfer activity"/>
    <property type="evidence" value="ECO:0007669"/>
    <property type="project" value="InterPro"/>
</dbReference>
<evidence type="ECO:0000256" key="7">
    <source>
        <dbReference type="PIRSR" id="PIRSR000071-1"/>
    </source>
</evidence>
<evidence type="ECO:0000313" key="10">
    <source>
        <dbReference type="Proteomes" id="UP000425916"/>
    </source>
</evidence>
<dbReference type="PANTHER" id="PTHR47627:SF1">
    <property type="entry name" value="RUBREDOXIN-1-RELATED"/>
    <property type="match status" value="1"/>
</dbReference>
<proteinExistence type="inferred from homology"/>
<dbReference type="NCBIfam" id="NF045768">
    <property type="entry name" value="RubredRD"/>
    <property type="match status" value="1"/>
</dbReference>
<dbReference type="SUPFAM" id="SSF57802">
    <property type="entry name" value="Rubredoxin-like"/>
    <property type="match status" value="1"/>
</dbReference>
<dbReference type="Gene3D" id="2.20.28.10">
    <property type="match status" value="1"/>
</dbReference>
<dbReference type="PROSITE" id="PS00202">
    <property type="entry name" value="RUBREDOXIN"/>
    <property type="match status" value="1"/>
</dbReference>
<dbReference type="PANTHER" id="PTHR47627">
    <property type="entry name" value="RUBREDOXIN"/>
    <property type="match status" value="1"/>
</dbReference>
<dbReference type="GO" id="GO:0005506">
    <property type="term" value="F:iron ion binding"/>
    <property type="evidence" value="ECO:0007669"/>
    <property type="project" value="InterPro"/>
</dbReference>
<sequence>MGKWSCTACGYVYDPAEGDTAGGIAPGTPFEDLPEDWVCPNCGLGKENFEPL</sequence>
<gene>
    <name evidence="9" type="ORF">MGLY_19440</name>
</gene>
<feature type="binding site" evidence="7">
    <location>
        <position position="42"/>
    </location>
    <ligand>
        <name>Fe cation</name>
        <dbReference type="ChEBI" id="CHEBI:24875"/>
    </ligand>
</feature>
<dbReference type="GO" id="GO:0043448">
    <property type="term" value="P:alkane catabolic process"/>
    <property type="evidence" value="ECO:0007669"/>
    <property type="project" value="TreeGrafter"/>
</dbReference>
<accession>A0A6I5ZT46</accession>
<dbReference type="Pfam" id="PF00301">
    <property type="entry name" value="Rubredoxin"/>
    <property type="match status" value="1"/>
</dbReference>
<dbReference type="Proteomes" id="UP000425916">
    <property type="component" value="Chromosome"/>
</dbReference>
<feature type="binding site" evidence="7">
    <location>
        <position position="39"/>
    </location>
    <ligand>
        <name>Fe cation</name>
        <dbReference type="ChEBI" id="CHEBI:24875"/>
    </ligand>
</feature>
<keyword evidence="4 6" id="KW-0249">Electron transport</keyword>
<dbReference type="EMBL" id="CP046244">
    <property type="protein sequence ID" value="QGP92561.1"/>
    <property type="molecule type" value="Genomic_DNA"/>
</dbReference>
<evidence type="ECO:0000256" key="6">
    <source>
        <dbReference type="PIRNR" id="PIRNR000071"/>
    </source>
</evidence>
<evidence type="ECO:0000256" key="2">
    <source>
        <dbReference type="ARBA" id="ARBA00022448"/>
    </source>
</evidence>
<evidence type="ECO:0000313" key="9">
    <source>
        <dbReference type="EMBL" id="QGP92561.1"/>
    </source>
</evidence>
<evidence type="ECO:0000259" key="8">
    <source>
        <dbReference type="PROSITE" id="PS50903"/>
    </source>
</evidence>
<dbReference type="AlphaFoldDB" id="A0A6I5ZT46"/>
<keyword evidence="5 6" id="KW-0408">Iron</keyword>